<dbReference type="InParanoid" id="A0A0C3PA02"/>
<name>A0A0C3PA02_PISTI</name>
<reference evidence="2" key="2">
    <citation type="submission" date="2015-01" db="EMBL/GenBank/DDBJ databases">
        <title>Evolutionary Origins and Diversification of the Mycorrhizal Mutualists.</title>
        <authorList>
            <consortium name="DOE Joint Genome Institute"/>
            <consortium name="Mycorrhizal Genomics Consortium"/>
            <person name="Kohler A."/>
            <person name="Kuo A."/>
            <person name="Nagy L.G."/>
            <person name="Floudas D."/>
            <person name="Copeland A."/>
            <person name="Barry K.W."/>
            <person name="Cichocki N."/>
            <person name="Veneault-Fourrey C."/>
            <person name="LaButti K."/>
            <person name="Lindquist E.A."/>
            <person name="Lipzen A."/>
            <person name="Lundell T."/>
            <person name="Morin E."/>
            <person name="Murat C."/>
            <person name="Riley R."/>
            <person name="Ohm R."/>
            <person name="Sun H."/>
            <person name="Tunlid A."/>
            <person name="Henrissat B."/>
            <person name="Grigoriev I.V."/>
            <person name="Hibbett D.S."/>
            <person name="Martin F."/>
        </authorList>
    </citation>
    <scope>NUCLEOTIDE SEQUENCE [LARGE SCALE GENOMIC DNA]</scope>
    <source>
        <strain evidence="2">Marx 270</strain>
    </source>
</reference>
<gene>
    <name evidence="1" type="ORF">M404DRAFT_1000512</name>
</gene>
<proteinExistence type="predicted"/>
<evidence type="ECO:0000313" key="2">
    <source>
        <dbReference type="Proteomes" id="UP000054217"/>
    </source>
</evidence>
<dbReference type="AlphaFoldDB" id="A0A0C3PA02"/>
<accession>A0A0C3PA02</accession>
<dbReference type="HOGENOM" id="CLU_2942755_0_0_1"/>
<keyword evidence="2" id="KW-1185">Reference proteome</keyword>
<protein>
    <submittedName>
        <fullName evidence="1">Uncharacterized protein</fullName>
    </submittedName>
</protein>
<reference evidence="1 2" key="1">
    <citation type="submission" date="2014-04" db="EMBL/GenBank/DDBJ databases">
        <authorList>
            <consortium name="DOE Joint Genome Institute"/>
            <person name="Kuo A."/>
            <person name="Kohler A."/>
            <person name="Costa M.D."/>
            <person name="Nagy L.G."/>
            <person name="Floudas D."/>
            <person name="Copeland A."/>
            <person name="Barry K.W."/>
            <person name="Cichocki N."/>
            <person name="Veneault-Fourrey C."/>
            <person name="LaButti K."/>
            <person name="Lindquist E.A."/>
            <person name="Lipzen A."/>
            <person name="Lundell T."/>
            <person name="Morin E."/>
            <person name="Murat C."/>
            <person name="Sun H."/>
            <person name="Tunlid A."/>
            <person name="Henrissat B."/>
            <person name="Grigoriev I.V."/>
            <person name="Hibbett D.S."/>
            <person name="Martin F."/>
            <person name="Nordberg H.P."/>
            <person name="Cantor M.N."/>
            <person name="Hua S.X."/>
        </authorList>
    </citation>
    <scope>NUCLEOTIDE SEQUENCE [LARGE SCALE GENOMIC DNA]</scope>
    <source>
        <strain evidence="1 2">Marx 270</strain>
    </source>
</reference>
<evidence type="ECO:0000313" key="1">
    <source>
        <dbReference type="EMBL" id="KIO04379.1"/>
    </source>
</evidence>
<dbReference type="Proteomes" id="UP000054217">
    <property type="component" value="Unassembled WGS sequence"/>
</dbReference>
<sequence>MSLCHALKATFHEPAHHRSNTDSPRVIDFRPDLKQSGIDRSLTTWKRGLLQKPQITTMRP</sequence>
<organism evidence="1 2">
    <name type="scientific">Pisolithus tinctorius Marx 270</name>
    <dbReference type="NCBI Taxonomy" id="870435"/>
    <lineage>
        <taxon>Eukaryota</taxon>
        <taxon>Fungi</taxon>
        <taxon>Dikarya</taxon>
        <taxon>Basidiomycota</taxon>
        <taxon>Agaricomycotina</taxon>
        <taxon>Agaricomycetes</taxon>
        <taxon>Agaricomycetidae</taxon>
        <taxon>Boletales</taxon>
        <taxon>Sclerodermatineae</taxon>
        <taxon>Pisolithaceae</taxon>
        <taxon>Pisolithus</taxon>
    </lineage>
</organism>
<dbReference type="EMBL" id="KN831971">
    <property type="protein sequence ID" value="KIO04379.1"/>
    <property type="molecule type" value="Genomic_DNA"/>
</dbReference>